<keyword evidence="2" id="KW-0812">Transmembrane</keyword>
<organism evidence="3 4">
    <name type="scientific">Streptomyces sodiiphilus</name>
    <dbReference type="NCBI Taxonomy" id="226217"/>
    <lineage>
        <taxon>Bacteria</taxon>
        <taxon>Bacillati</taxon>
        <taxon>Actinomycetota</taxon>
        <taxon>Actinomycetes</taxon>
        <taxon>Kitasatosporales</taxon>
        <taxon>Streptomycetaceae</taxon>
        <taxon>Streptomyces</taxon>
    </lineage>
</organism>
<keyword evidence="2" id="KW-1133">Transmembrane helix</keyword>
<gene>
    <name evidence="3" type="ORF">GCM10009716_33850</name>
</gene>
<evidence type="ECO:0000256" key="2">
    <source>
        <dbReference type="SAM" id="Phobius"/>
    </source>
</evidence>
<comment type="caution">
    <text evidence="3">The sequence shown here is derived from an EMBL/GenBank/DDBJ whole genome shotgun (WGS) entry which is preliminary data.</text>
</comment>
<sequence>MQPPDGPKAPGAPDPGSEERTENLRLGALSLPARLTVALAVGVLTVFTAWHLATAFLFVAPANTLSTEHDEVIRKYVYPEFEQNWKLFAPNPLQRNVAVHVRAETIGEDGRRETTDWIDLTAMDRDHIRHNLLPSHTAQNQLRRAWDFYSNSHDEDGEPTGYRGELSEAYVHRIALLRLSRQMDIEAVDRIQMRSAITRLPAPPWSDEEIDTTTAYHELDWWVVTERDLPAGALAPRERP</sequence>
<name>A0ABN2PI77_9ACTN</name>
<keyword evidence="2" id="KW-0472">Membrane</keyword>
<reference evidence="3 4" key="1">
    <citation type="journal article" date="2019" name="Int. J. Syst. Evol. Microbiol.">
        <title>The Global Catalogue of Microorganisms (GCM) 10K type strain sequencing project: providing services to taxonomists for standard genome sequencing and annotation.</title>
        <authorList>
            <consortium name="The Broad Institute Genomics Platform"/>
            <consortium name="The Broad Institute Genome Sequencing Center for Infectious Disease"/>
            <person name="Wu L."/>
            <person name="Ma J."/>
        </authorList>
    </citation>
    <scope>NUCLEOTIDE SEQUENCE [LARGE SCALE GENOMIC DNA]</scope>
    <source>
        <strain evidence="3 4">JCM 13581</strain>
    </source>
</reference>
<dbReference type="Proteomes" id="UP001501303">
    <property type="component" value="Unassembled WGS sequence"/>
</dbReference>
<protein>
    <submittedName>
        <fullName evidence="3">Uncharacterized protein</fullName>
    </submittedName>
</protein>
<keyword evidence="4" id="KW-1185">Reference proteome</keyword>
<dbReference type="EMBL" id="BAAAMJ010000032">
    <property type="protein sequence ID" value="GAA1922589.1"/>
    <property type="molecule type" value="Genomic_DNA"/>
</dbReference>
<feature type="compositionally biased region" description="Pro residues" evidence="1">
    <location>
        <begin position="1"/>
        <end position="13"/>
    </location>
</feature>
<proteinExistence type="predicted"/>
<accession>A0ABN2PI77</accession>
<dbReference type="Pfam" id="PF19136">
    <property type="entry name" value="DUF5819"/>
    <property type="match status" value="1"/>
</dbReference>
<evidence type="ECO:0000313" key="3">
    <source>
        <dbReference type="EMBL" id="GAA1922589.1"/>
    </source>
</evidence>
<dbReference type="RefSeq" id="WP_344263199.1">
    <property type="nucleotide sequence ID" value="NZ_BAAAMJ010000032.1"/>
</dbReference>
<evidence type="ECO:0000256" key="1">
    <source>
        <dbReference type="SAM" id="MobiDB-lite"/>
    </source>
</evidence>
<feature type="transmembrane region" description="Helical" evidence="2">
    <location>
        <begin position="35"/>
        <end position="59"/>
    </location>
</feature>
<feature type="region of interest" description="Disordered" evidence="1">
    <location>
        <begin position="1"/>
        <end position="21"/>
    </location>
</feature>
<dbReference type="InterPro" id="IPR043857">
    <property type="entry name" value="DUF5819"/>
</dbReference>
<evidence type="ECO:0000313" key="4">
    <source>
        <dbReference type="Proteomes" id="UP001501303"/>
    </source>
</evidence>